<evidence type="ECO:0000256" key="3">
    <source>
        <dbReference type="ARBA" id="ARBA00005174"/>
    </source>
</evidence>
<evidence type="ECO:0000256" key="11">
    <source>
        <dbReference type="ARBA" id="ARBA00042242"/>
    </source>
</evidence>
<dbReference type="UniPathway" id="UPA00074">
    <property type="reaction ID" value="UER00125"/>
</dbReference>
<evidence type="ECO:0000256" key="7">
    <source>
        <dbReference type="ARBA" id="ARBA00022755"/>
    </source>
</evidence>
<dbReference type="AlphaFoldDB" id="A0A0R1SL83"/>
<dbReference type="GO" id="GO:0009113">
    <property type="term" value="P:purine nucleobase biosynthetic process"/>
    <property type="evidence" value="ECO:0007669"/>
    <property type="project" value="InterPro"/>
</dbReference>
<dbReference type="PROSITE" id="PS50975">
    <property type="entry name" value="ATP_GRASP"/>
    <property type="match status" value="1"/>
</dbReference>
<dbReference type="InterPro" id="IPR000115">
    <property type="entry name" value="PRibGlycinamide_synth"/>
</dbReference>
<dbReference type="SMART" id="SM01209">
    <property type="entry name" value="GARS_A"/>
    <property type="match status" value="1"/>
</dbReference>
<dbReference type="InterPro" id="IPR020562">
    <property type="entry name" value="PRibGlycinamide_synth_N"/>
</dbReference>
<dbReference type="STRING" id="1423815.FC27_GL000117"/>
<dbReference type="Gene3D" id="3.90.600.10">
    <property type="entry name" value="Phosphoribosylglycinamide synthetase, C-terminal domain"/>
    <property type="match status" value="1"/>
</dbReference>
<dbReference type="Gene3D" id="3.30.470.20">
    <property type="entry name" value="ATP-grasp fold, B domain"/>
    <property type="match status" value="1"/>
</dbReference>
<evidence type="ECO:0000256" key="4">
    <source>
        <dbReference type="ARBA" id="ARBA00013255"/>
    </source>
</evidence>
<keyword evidence="6 14" id="KW-0547">Nucleotide-binding</keyword>
<keyword evidence="8 14" id="KW-0067">ATP-binding</keyword>
<dbReference type="InterPro" id="IPR020561">
    <property type="entry name" value="PRibGlycinamid_synth_ATP-grasp"/>
</dbReference>
<evidence type="ECO:0000256" key="12">
    <source>
        <dbReference type="ARBA" id="ARBA00042864"/>
    </source>
</evidence>
<dbReference type="InterPro" id="IPR013815">
    <property type="entry name" value="ATP_grasp_subdomain_1"/>
</dbReference>
<dbReference type="EMBL" id="AZFA01000001">
    <property type="protein sequence ID" value="KRL68420.1"/>
    <property type="molecule type" value="Genomic_DNA"/>
</dbReference>
<name>A0A0R1SL83_9LACO</name>
<protein>
    <recommendedName>
        <fullName evidence="4 13">Phosphoribosylamine--glycine ligase</fullName>
        <ecNumber evidence="4 13">6.3.4.13</ecNumber>
    </recommendedName>
    <alternativeName>
        <fullName evidence="13">GARS</fullName>
    </alternativeName>
    <alternativeName>
        <fullName evidence="11 13">Glycinamide ribonucleotide synthetase</fullName>
    </alternativeName>
    <alternativeName>
        <fullName evidence="12 13">Phosphoribosylglycinamide synthetase</fullName>
    </alternativeName>
</protein>
<dbReference type="HAMAP" id="MF_00138">
    <property type="entry name" value="GARS"/>
    <property type="match status" value="1"/>
</dbReference>
<evidence type="ECO:0000256" key="13">
    <source>
        <dbReference type="HAMAP-Rule" id="MF_00138"/>
    </source>
</evidence>
<dbReference type="Pfam" id="PF02844">
    <property type="entry name" value="GARS_N"/>
    <property type="match status" value="1"/>
</dbReference>
<dbReference type="InterPro" id="IPR020560">
    <property type="entry name" value="PRibGlycinamide_synth_C-dom"/>
</dbReference>
<dbReference type="Gene3D" id="3.30.1490.20">
    <property type="entry name" value="ATP-grasp fold, A domain"/>
    <property type="match status" value="1"/>
</dbReference>
<dbReference type="SMART" id="SM01210">
    <property type="entry name" value="GARS_C"/>
    <property type="match status" value="1"/>
</dbReference>
<evidence type="ECO:0000256" key="2">
    <source>
        <dbReference type="ARBA" id="ARBA00001946"/>
    </source>
</evidence>
<dbReference type="InterPro" id="IPR011761">
    <property type="entry name" value="ATP-grasp"/>
</dbReference>
<dbReference type="PROSITE" id="PS00184">
    <property type="entry name" value="GARS"/>
    <property type="match status" value="1"/>
</dbReference>
<evidence type="ECO:0000256" key="9">
    <source>
        <dbReference type="ARBA" id="ARBA00023211"/>
    </source>
</evidence>
<dbReference type="PANTHER" id="PTHR43472:SF1">
    <property type="entry name" value="PHOSPHORIBOSYLAMINE--GLYCINE LIGASE, CHLOROPLASTIC"/>
    <property type="match status" value="1"/>
</dbReference>
<dbReference type="InterPro" id="IPR037123">
    <property type="entry name" value="PRibGlycinamide_synth_C_sf"/>
</dbReference>
<comment type="pathway">
    <text evidence="3 13">Purine metabolism; IMP biosynthesis via de novo pathway; N(1)-(5-phospho-D-ribosyl)glycinamide from 5-phospho-alpha-D-ribose 1-diphosphate: step 2/2.</text>
</comment>
<dbReference type="OrthoDB" id="9807240at2"/>
<dbReference type="PANTHER" id="PTHR43472">
    <property type="entry name" value="PHOSPHORIBOSYLAMINE--GLYCINE LIGASE"/>
    <property type="match status" value="1"/>
</dbReference>
<evidence type="ECO:0000256" key="6">
    <source>
        <dbReference type="ARBA" id="ARBA00022741"/>
    </source>
</evidence>
<dbReference type="InterPro" id="IPR016185">
    <property type="entry name" value="PreATP-grasp_dom_sf"/>
</dbReference>
<evidence type="ECO:0000259" key="15">
    <source>
        <dbReference type="PROSITE" id="PS50975"/>
    </source>
</evidence>
<keyword evidence="7 13" id="KW-0658">Purine biosynthesis</keyword>
<comment type="similarity">
    <text evidence="10 13">Belongs to the GARS family.</text>
</comment>
<proteinExistence type="inferred from homology"/>
<evidence type="ECO:0000256" key="1">
    <source>
        <dbReference type="ARBA" id="ARBA00001936"/>
    </source>
</evidence>
<gene>
    <name evidence="13" type="primary">purD</name>
    <name evidence="16" type="ORF">FC27_GL000117</name>
</gene>
<dbReference type="GO" id="GO:0046872">
    <property type="term" value="F:metal ion binding"/>
    <property type="evidence" value="ECO:0007669"/>
    <property type="project" value="InterPro"/>
</dbReference>
<evidence type="ECO:0000256" key="5">
    <source>
        <dbReference type="ARBA" id="ARBA00022598"/>
    </source>
</evidence>
<dbReference type="PATRIC" id="fig|1423815.3.peg.118"/>
<evidence type="ECO:0000313" key="17">
    <source>
        <dbReference type="Proteomes" id="UP000051647"/>
    </source>
</evidence>
<reference evidence="16 17" key="1">
    <citation type="journal article" date="2015" name="Genome Announc.">
        <title>Expanding the biotechnology potential of lactobacilli through comparative genomics of 213 strains and associated genera.</title>
        <authorList>
            <person name="Sun Z."/>
            <person name="Harris H.M."/>
            <person name="McCann A."/>
            <person name="Guo C."/>
            <person name="Argimon S."/>
            <person name="Zhang W."/>
            <person name="Yang X."/>
            <person name="Jeffery I.B."/>
            <person name="Cooney J.C."/>
            <person name="Kagawa T.F."/>
            <person name="Liu W."/>
            <person name="Song Y."/>
            <person name="Salvetti E."/>
            <person name="Wrobel A."/>
            <person name="Rasinkangas P."/>
            <person name="Parkhill J."/>
            <person name="Rea M.C."/>
            <person name="O'Sullivan O."/>
            <person name="Ritari J."/>
            <person name="Douillard F.P."/>
            <person name="Paul Ross R."/>
            <person name="Yang R."/>
            <person name="Briner A.E."/>
            <person name="Felis G.E."/>
            <person name="de Vos W.M."/>
            <person name="Barrangou R."/>
            <person name="Klaenhammer T.R."/>
            <person name="Caufield P.W."/>
            <person name="Cui Y."/>
            <person name="Zhang H."/>
            <person name="O'Toole P.W."/>
        </authorList>
    </citation>
    <scope>NUCLEOTIDE SEQUENCE [LARGE SCALE GENOMIC DNA]</scope>
    <source>
        <strain evidence="16 17">DSM 14857</strain>
    </source>
</reference>
<evidence type="ECO:0000256" key="14">
    <source>
        <dbReference type="PROSITE-ProRule" id="PRU00409"/>
    </source>
</evidence>
<keyword evidence="17" id="KW-1185">Reference proteome</keyword>
<dbReference type="GO" id="GO:0004637">
    <property type="term" value="F:phosphoribosylamine-glycine ligase activity"/>
    <property type="evidence" value="ECO:0007669"/>
    <property type="project" value="UniProtKB-UniRule"/>
</dbReference>
<comment type="catalytic activity">
    <reaction evidence="13">
        <text>5-phospho-beta-D-ribosylamine + glycine + ATP = N(1)-(5-phospho-beta-D-ribosyl)glycinamide + ADP + phosphate + H(+)</text>
        <dbReference type="Rhea" id="RHEA:17453"/>
        <dbReference type="ChEBI" id="CHEBI:15378"/>
        <dbReference type="ChEBI" id="CHEBI:30616"/>
        <dbReference type="ChEBI" id="CHEBI:43474"/>
        <dbReference type="ChEBI" id="CHEBI:57305"/>
        <dbReference type="ChEBI" id="CHEBI:58681"/>
        <dbReference type="ChEBI" id="CHEBI:143788"/>
        <dbReference type="ChEBI" id="CHEBI:456216"/>
        <dbReference type="EC" id="6.3.4.13"/>
    </reaction>
</comment>
<feature type="domain" description="ATP-grasp" evidence="15">
    <location>
        <begin position="108"/>
        <end position="313"/>
    </location>
</feature>
<dbReference type="RefSeq" id="WP_010623633.1">
    <property type="nucleotide sequence ID" value="NZ_AZFA01000001.1"/>
</dbReference>
<accession>A0A0R1SL83</accession>
<dbReference type="EC" id="6.3.4.13" evidence="4 13"/>
<sequence length="420" mass="46627">MKILVVGSGAREDAICQALQRADRFNDIFCAPGNPGMKLFDIQTIGINESEFEKLADFALDNDIDYTIVGPEKPLVEGIVDYFQSRGLKIFGPNKAAAQIEGSKTFAKDLMAKANVPTAFFQEFTDFGLAIEYIEKKNQFPIVIKANGLASGKGVFIVNGLDESINILHKLLEDHQFGTKKVIIEEYLVGEEFSLMAFVNGTNFYPMPIAQDYKRALDNDRGMNTGGMGAVCPVDNIDSDVVYQAYKDVLKPFIKQMDTDGVSYTGILYAGLILTTNGIRVIEFNVRFGDPETEVVLPRLESDFSKVIANLLDNVDIDDIKWRDEGIDLGVFVASKGYPIEPEIGLPIGQKIAFQDTHLKIDFASVSENGDQLFSNGGRLYLVTSHARNLQNAQDKIYSFLETVKNENVFYRQDIGNNAK</sequence>
<comment type="cofactor">
    <cofactor evidence="2">
        <name>Mg(2+)</name>
        <dbReference type="ChEBI" id="CHEBI:18420"/>
    </cofactor>
</comment>
<evidence type="ECO:0000256" key="8">
    <source>
        <dbReference type="ARBA" id="ARBA00022840"/>
    </source>
</evidence>
<dbReference type="eggNOG" id="COG0151">
    <property type="taxonomic scope" value="Bacteria"/>
</dbReference>
<dbReference type="Proteomes" id="UP000051647">
    <property type="component" value="Unassembled WGS sequence"/>
</dbReference>
<dbReference type="InterPro" id="IPR020559">
    <property type="entry name" value="PRibGlycinamide_synth_CS"/>
</dbReference>
<evidence type="ECO:0000256" key="10">
    <source>
        <dbReference type="ARBA" id="ARBA00038345"/>
    </source>
</evidence>
<keyword evidence="9" id="KW-0464">Manganese</keyword>
<dbReference type="Pfam" id="PF02843">
    <property type="entry name" value="GARS_C"/>
    <property type="match status" value="1"/>
</dbReference>
<comment type="caution">
    <text evidence="16">The sequence shown here is derived from an EMBL/GenBank/DDBJ whole genome shotgun (WGS) entry which is preliminary data.</text>
</comment>
<evidence type="ECO:0000313" key="16">
    <source>
        <dbReference type="EMBL" id="KRL68420.1"/>
    </source>
</evidence>
<comment type="cofactor">
    <cofactor evidence="1">
        <name>Mn(2+)</name>
        <dbReference type="ChEBI" id="CHEBI:29035"/>
    </cofactor>
</comment>
<dbReference type="GO" id="GO:0006189">
    <property type="term" value="P:'de novo' IMP biosynthetic process"/>
    <property type="evidence" value="ECO:0007669"/>
    <property type="project" value="UniProtKB-UniRule"/>
</dbReference>
<organism evidence="16 17">
    <name type="scientific">Companilactobacillus versmoldensis DSM 14857 = KCTC 3814</name>
    <dbReference type="NCBI Taxonomy" id="1423815"/>
    <lineage>
        <taxon>Bacteria</taxon>
        <taxon>Bacillati</taxon>
        <taxon>Bacillota</taxon>
        <taxon>Bacilli</taxon>
        <taxon>Lactobacillales</taxon>
        <taxon>Lactobacillaceae</taxon>
        <taxon>Companilactobacillus</taxon>
    </lineage>
</organism>
<dbReference type="GO" id="GO:0005524">
    <property type="term" value="F:ATP binding"/>
    <property type="evidence" value="ECO:0007669"/>
    <property type="project" value="UniProtKB-UniRule"/>
</dbReference>
<keyword evidence="5 13" id="KW-0436">Ligase</keyword>
<dbReference type="InterPro" id="IPR011054">
    <property type="entry name" value="Rudment_hybrid_motif"/>
</dbReference>
<dbReference type="SUPFAM" id="SSF51246">
    <property type="entry name" value="Rudiment single hybrid motif"/>
    <property type="match status" value="1"/>
</dbReference>
<dbReference type="SUPFAM" id="SSF52440">
    <property type="entry name" value="PreATP-grasp domain"/>
    <property type="match status" value="1"/>
</dbReference>
<dbReference type="SUPFAM" id="SSF56059">
    <property type="entry name" value="Glutathione synthetase ATP-binding domain-like"/>
    <property type="match status" value="1"/>
</dbReference>
<dbReference type="Gene3D" id="3.40.50.20">
    <property type="match status" value="1"/>
</dbReference>
<dbReference type="Pfam" id="PF01071">
    <property type="entry name" value="GARS_A"/>
    <property type="match status" value="1"/>
</dbReference>
<dbReference type="NCBIfam" id="TIGR00877">
    <property type="entry name" value="purD"/>
    <property type="match status" value="1"/>
</dbReference>